<dbReference type="Proteomes" id="UP000663851">
    <property type="component" value="Unassembled WGS sequence"/>
</dbReference>
<dbReference type="Proteomes" id="UP000663873">
    <property type="component" value="Unassembled WGS sequence"/>
</dbReference>
<evidence type="ECO:0000313" key="3">
    <source>
        <dbReference type="Proteomes" id="UP000663873"/>
    </source>
</evidence>
<evidence type="ECO:0000313" key="2">
    <source>
        <dbReference type="EMBL" id="CAF4368659.1"/>
    </source>
</evidence>
<name>A0A820M5N1_9BILA</name>
<comment type="caution">
    <text evidence="2">The sequence shown here is derived from an EMBL/GenBank/DDBJ whole genome shotgun (WGS) entry which is preliminary data.</text>
</comment>
<dbReference type="EMBL" id="CAJOBP010002685">
    <property type="protein sequence ID" value="CAF4368659.1"/>
    <property type="molecule type" value="Genomic_DNA"/>
</dbReference>
<keyword evidence="3" id="KW-1185">Reference proteome</keyword>
<gene>
    <name evidence="1" type="ORF">HFQ381_LOCUS1472</name>
    <name evidence="2" type="ORF">UJA718_LOCUS16938</name>
</gene>
<protein>
    <submittedName>
        <fullName evidence="2">Uncharacterized protein</fullName>
    </submittedName>
</protein>
<organism evidence="2 3">
    <name type="scientific">Rotaria socialis</name>
    <dbReference type="NCBI Taxonomy" id="392032"/>
    <lineage>
        <taxon>Eukaryota</taxon>
        <taxon>Metazoa</taxon>
        <taxon>Spiralia</taxon>
        <taxon>Gnathifera</taxon>
        <taxon>Rotifera</taxon>
        <taxon>Eurotatoria</taxon>
        <taxon>Bdelloidea</taxon>
        <taxon>Philodinida</taxon>
        <taxon>Philodinidae</taxon>
        <taxon>Rotaria</taxon>
    </lineage>
</organism>
<accession>A0A820M5N1</accession>
<dbReference type="EMBL" id="CAJOBO010000041">
    <property type="protein sequence ID" value="CAF4108338.1"/>
    <property type="molecule type" value="Genomic_DNA"/>
</dbReference>
<sequence>MIDTLSVKQIAALSEVVFGIASEAKFDIYDDKNVQILHALETSTFGNVFVVHLDGVSHYVLLIPEMDGAAKKSPRHRTATIYFLILIPPPPRHR</sequence>
<dbReference type="AlphaFoldDB" id="A0A820M5N1"/>
<reference evidence="2" key="1">
    <citation type="submission" date="2021-02" db="EMBL/GenBank/DDBJ databases">
        <authorList>
            <person name="Nowell W R."/>
        </authorList>
    </citation>
    <scope>NUCLEOTIDE SEQUENCE</scope>
</reference>
<evidence type="ECO:0000313" key="1">
    <source>
        <dbReference type="EMBL" id="CAF4108338.1"/>
    </source>
</evidence>
<proteinExistence type="predicted"/>